<dbReference type="UniPathway" id="UPA00143"/>
<dbReference type="InterPro" id="IPR040383">
    <property type="entry name" value="HAKAI/CBLL2"/>
</dbReference>
<dbReference type="Pfam" id="PF18408">
    <property type="entry name" value="zf_Hakai"/>
    <property type="match status" value="1"/>
</dbReference>
<dbReference type="InterPro" id="IPR001841">
    <property type="entry name" value="Znf_RING"/>
</dbReference>
<reference evidence="15" key="1">
    <citation type="submission" date="2018-08" db="EMBL/GenBank/DDBJ databases">
        <authorList>
            <person name="Cornetti L."/>
        </authorList>
    </citation>
    <scope>NUCLEOTIDE SEQUENCE</scope>
    <source>
        <strain evidence="15">OM-SAIQ-clone2</strain>
    </source>
</reference>
<feature type="region of interest" description="Disordered" evidence="13">
    <location>
        <begin position="307"/>
        <end position="356"/>
    </location>
</feature>
<keyword evidence="9" id="KW-0862">Zinc</keyword>
<keyword evidence="7 12" id="KW-0479">Metal-binding</keyword>
<proteinExistence type="evidence at transcript level"/>
<comment type="subcellular location">
    <subcellularLocation>
        <location evidence="2">Nucleus</location>
    </subcellularLocation>
</comment>
<comment type="pathway">
    <text evidence="3">Protein modification; protein ubiquitination.</text>
</comment>
<evidence type="ECO:0000256" key="4">
    <source>
        <dbReference type="ARBA" id="ARBA00012483"/>
    </source>
</evidence>
<dbReference type="PROSITE" id="PS50089">
    <property type="entry name" value="ZF_RING_2"/>
    <property type="match status" value="1"/>
</dbReference>
<evidence type="ECO:0000259" key="14">
    <source>
        <dbReference type="PROSITE" id="PS50089"/>
    </source>
</evidence>
<evidence type="ECO:0000256" key="5">
    <source>
        <dbReference type="ARBA" id="ARBA00022473"/>
    </source>
</evidence>
<keyword evidence="5" id="KW-0217">Developmental protein</keyword>
<sequence length="356" mass="39687">MLRETVVHFVTMDSDSSPTKKGSKSRGRGRGTSTTASSRGRSRGRGRGKRAVKLILSDDDESEAEEQTSPNKSVDVENEKPVACSPELIIKHPEFDLEADISQLQAPTFTTINRGPPEPMLHLTWNLPVNLIGEKVLNPMIHCCDKCLKPILIYGRLIPCKHVFCLGCGRQEEHQPCPRCRERVARVEQTSLGQVFMCTHGGSRYGNDGCRRTYLSQRDLQAHINHRHLRLPPEKEPQKISTVPLSGSRGSQHMPVLHSRSNLVSVPIQDPASGLSSNSGSTNYYNSIAPPTSAGYSYSYSSQNTGHYTNSSYYNNYQQPAPPPPPPPPPQQQHQYDANQSYTNQWSSTTNQSFYR</sequence>
<evidence type="ECO:0000256" key="2">
    <source>
        <dbReference type="ARBA" id="ARBA00004123"/>
    </source>
</evidence>
<feature type="compositionally biased region" description="Acidic residues" evidence="13">
    <location>
        <begin position="57"/>
        <end position="66"/>
    </location>
</feature>
<dbReference type="GO" id="GO:0016567">
    <property type="term" value="P:protein ubiquitination"/>
    <property type="evidence" value="ECO:0007669"/>
    <property type="project" value="UniProtKB-UniPathway"/>
</dbReference>
<dbReference type="EMBL" id="LR003340">
    <property type="protein sequence ID" value="SVE72959.1"/>
    <property type="molecule type" value="mRNA"/>
</dbReference>
<keyword evidence="7 12" id="KW-0863">Zinc-finger</keyword>
<evidence type="ECO:0000256" key="7">
    <source>
        <dbReference type="ARBA" id="ARBA00022771"/>
    </source>
</evidence>
<dbReference type="GO" id="GO:0008270">
    <property type="term" value="F:zinc ion binding"/>
    <property type="evidence" value="ECO:0007669"/>
    <property type="project" value="UniProtKB-KW"/>
</dbReference>
<name>A0A4Y7LZT7_9CRUS</name>
<dbReference type="InterPro" id="IPR040380">
    <property type="entry name" value="HAKAI-like_RING-HC"/>
</dbReference>
<feature type="compositionally biased region" description="Low complexity" evidence="13">
    <location>
        <begin position="310"/>
        <end position="319"/>
    </location>
</feature>
<evidence type="ECO:0000256" key="6">
    <source>
        <dbReference type="ARBA" id="ARBA00022679"/>
    </source>
</evidence>
<evidence type="ECO:0000256" key="8">
    <source>
        <dbReference type="ARBA" id="ARBA00022786"/>
    </source>
</evidence>
<dbReference type="SUPFAM" id="SSF57850">
    <property type="entry name" value="RING/U-box"/>
    <property type="match status" value="1"/>
</dbReference>
<dbReference type="GO" id="GO:0061630">
    <property type="term" value="F:ubiquitin protein ligase activity"/>
    <property type="evidence" value="ECO:0007669"/>
    <property type="project" value="UniProtKB-EC"/>
</dbReference>
<feature type="domain" description="RING-type" evidence="14">
    <location>
        <begin position="144"/>
        <end position="181"/>
    </location>
</feature>
<accession>A0A4Y7LZT7</accession>
<dbReference type="AlphaFoldDB" id="A0A4Y7LZT7"/>
<feature type="region of interest" description="Disordered" evidence="13">
    <location>
        <begin position="227"/>
        <end position="254"/>
    </location>
</feature>
<evidence type="ECO:0000256" key="1">
    <source>
        <dbReference type="ARBA" id="ARBA00000900"/>
    </source>
</evidence>
<feature type="compositionally biased region" description="Basic residues" evidence="13">
    <location>
        <begin position="40"/>
        <end position="52"/>
    </location>
</feature>
<dbReference type="InterPro" id="IPR041042">
    <property type="entry name" value="Znf_Hakai"/>
</dbReference>
<dbReference type="InterPro" id="IPR013083">
    <property type="entry name" value="Znf_RING/FYVE/PHD"/>
</dbReference>
<dbReference type="Gene3D" id="3.30.40.10">
    <property type="entry name" value="Zinc/RING finger domain, C3HC4 (zinc finger)"/>
    <property type="match status" value="1"/>
</dbReference>
<dbReference type="PANTHER" id="PTHR13480">
    <property type="entry name" value="E3 UBIQUITIN-PROTEIN LIGASE HAKAI-RELATED"/>
    <property type="match status" value="1"/>
</dbReference>
<gene>
    <name evidence="15" type="primary">EOG090X06V5</name>
</gene>
<evidence type="ECO:0000256" key="10">
    <source>
        <dbReference type="ARBA" id="ARBA00023242"/>
    </source>
</evidence>
<feature type="compositionally biased region" description="Polar residues" evidence="13">
    <location>
        <begin position="334"/>
        <end position="356"/>
    </location>
</feature>
<feature type="region of interest" description="Disordered" evidence="13">
    <location>
        <begin position="1"/>
        <end position="78"/>
    </location>
</feature>
<feature type="compositionally biased region" description="Polar residues" evidence="13">
    <location>
        <begin position="239"/>
        <end position="251"/>
    </location>
</feature>
<keyword evidence="6" id="KW-0808">Transferase</keyword>
<evidence type="ECO:0000256" key="11">
    <source>
        <dbReference type="ARBA" id="ARBA00041081"/>
    </source>
</evidence>
<evidence type="ECO:0000256" key="3">
    <source>
        <dbReference type="ARBA" id="ARBA00004906"/>
    </source>
</evidence>
<organism evidence="15">
    <name type="scientific">Ceriodaphnia reticulata</name>
    <dbReference type="NCBI Taxonomy" id="302197"/>
    <lineage>
        <taxon>Eukaryota</taxon>
        <taxon>Metazoa</taxon>
        <taxon>Ecdysozoa</taxon>
        <taxon>Arthropoda</taxon>
        <taxon>Crustacea</taxon>
        <taxon>Branchiopoda</taxon>
        <taxon>Diplostraca</taxon>
        <taxon>Cladocera</taxon>
        <taxon>Anomopoda</taxon>
        <taxon>Daphniidae</taxon>
        <taxon>Ceriodaphnia</taxon>
    </lineage>
</organism>
<dbReference type="Gene3D" id="6.10.140.2210">
    <property type="match status" value="1"/>
</dbReference>
<evidence type="ECO:0000256" key="13">
    <source>
        <dbReference type="SAM" id="MobiDB-lite"/>
    </source>
</evidence>
<dbReference type="EC" id="2.3.2.27" evidence="4"/>
<dbReference type="GO" id="GO:0030155">
    <property type="term" value="P:regulation of cell adhesion"/>
    <property type="evidence" value="ECO:0007669"/>
    <property type="project" value="TreeGrafter"/>
</dbReference>
<dbReference type="CDD" id="cd16508">
    <property type="entry name" value="RING-HC_HAKAI-like"/>
    <property type="match status" value="1"/>
</dbReference>
<dbReference type="PANTHER" id="PTHR13480:SF0">
    <property type="entry name" value="E3 UBIQUITIN-PROTEIN LIGASE HAKAI"/>
    <property type="match status" value="1"/>
</dbReference>
<keyword evidence="10" id="KW-0539">Nucleus</keyword>
<keyword evidence="8" id="KW-0833">Ubl conjugation pathway</keyword>
<feature type="compositionally biased region" description="Pro residues" evidence="13">
    <location>
        <begin position="320"/>
        <end position="331"/>
    </location>
</feature>
<dbReference type="GO" id="GO:0005634">
    <property type="term" value="C:nucleus"/>
    <property type="evidence" value="ECO:0007669"/>
    <property type="project" value="UniProtKB-SubCell"/>
</dbReference>
<evidence type="ECO:0000256" key="12">
    <source>
        <dbReference type="PROSITE-ProRule" id="PRU00175"/>
    </source>
</evidence>
<evidence type="ECO:0000313" key="15">
    <source>
        <dbReference type="EMBL" id="SVE72959.1"/>
    </source>
</evidence>
<protein>
    <recommendedName>
        <fullName evidence="11">E3 ubiquitin-protein ligase Hakai</fullName>
        <ecNumber evidence="4">2.3.2.27</ecNumber>
    </recommendedName>
</protein>
<comment type="catalytic activity">
    <reaction evidence="1">
        <text>S-ubiquitinyl-[E2 ubiquitin-conjugating enzyme]-L-cysteine + [acceptor protein]-L-lysine = [E2 ubiquitin-conjugating enzyme]-L-cysteine + N(6)-ubiquitinyl-[acceptor protein]-L-lysine.</text>
        <dbReference type="EC" id="2.3.2.27"/>
    </reaction>
</comment>
<evidence type="ECO:0000256" key="9">
    <source>
        <dbReference type="ARBA" id="ARBA00022833"/>
    </source>
</evidence>